<feature type="region of interest" description="Disordered" evidence="1">
    <location>
        <begin position="216"/>
        <end position="235"/>
    </location>
</feature>
<reference evidence="2 3" key="1">
    <citation type="submission" date="2021-12" db="EMBL/GenBank/DDBJ databases">
        <title>High titer production of polyol ester of fatty acids by Rhodotorula paludigena BS15 towards product separation-free biomass refinery.</title>
        <authorList>
            <person name="Mano J."/>
            <person name="Ono H."/>
            <person name="Tanaka T."/>
            <person name="Naito K."/>
            <person name="Sushida H."/>
            <person name="Ike M."/>
            <person name="Tokuyasu K."/>
            <person name="Kitaoka M."/>
        </authorList>
    </citation>
    <scope>NUCLEOTIDE SEQUENCE [LARGE SCALE GENOMIC DNA]</scope>
    <source>
        <strain evidence="2 3">BS15</strain>
    </source>
</reference>
<evidence type="ECO:0000256" key="1">
    <source>
        <dbReference type="SAM" id="MobiDB-lite"/>
    </source>
</evidence>
<organism evidence="2 3">
    <name type="scientific">Rhodotorula paludigena</name>
    <dbReference type="NCBI Taxonomy" id="86838"/>
    <lineage>
        <taxon>Eukaryota</taxon>
        <taxon>Fungi</taxon>
        <taxon>Dikarya</taxon>
        <taxon>Basidiomycota</taxon>
        <taxon>Pucciniomycotina</taxon>
        <taxon>Microbotryomycetes</taxon>
        <taxon>Sporidiobolales</taxon>
        <taxon>Sporidiobolaceae</taxon>
        <taxon>Rhodotorula</taxon>
    </lineage>
</organism>
<proteinExistence type="predicted"/>
<sequence>MATCMLYRLHVLQNTPSSLVGINGIQHEEDELRARADEYFQIALDQLSRQPIPLAVKLQAVMDLYSHQFVRVGAQAAQFLLLLYEIFIQELGPDPILDLQTIQDPNQLLLTVFGWEDVMVCLVLQRQPSFRILGLPGEPRFAGSTELVDEVNSYVSVIPQLGVIPVGLMLCAILIYLYQTVWKHGPLSAIIAASLQQILRIGARYVSGTVRRDPDFAALHDPTSGGPSTANSPGVTAPVQIPDALMHAMRAVPFFLAGTAAIMPADRRLCLQGLRAAGSEPGWSDNIKALERIWEVQQADGWLRDWRDVLEQEDMHIAFL</sequence>
<evidence type="ECO:0000313" key="3">
    <source>
        <dbReference type="Proteomes" id="UP001342314"/>
    </source>
</evidence>
<dbReference type="Proteomes" id="UP001342314">
    <property type="component" value="Unassembled WGS sequence"/>
</dbReference>
<gene>
    <name evidence="2" type="ORF">Rhopal_002896-T1</name>
</gene>
<dbReference type="AlphaFoldDB" id="A0AAV5GKI9"/>
<evidence type="ECO:0000313" key="2">
    <source>
        <dbReference type="EMBL" id="GJN89907.1"/>
    </source>
</evidence>
<feature type="compositionally biased region" description="Polar residues" evidence="1">
    <location>
        <begin position="225"/>
        <end position="234"/>
    </location>
</feature>
<protein>
    <submittedName>
        <fullName evidence="2">Uncharacterized protein</fullName>
    </submittedName>
</protein>
<keyword evidence="3" id="KW-1185">Reference proteome</keyword>
<accession>A0AAV5GKI9</accession>
<dbReference type="EMBL" id="BQKY01000005">
    <property type="protein sequence ID" value="GJN89907.1"/>
    <property type="molecule type" value="Genomic_DNA"/>
</dbReference>
<name>A0AAV5GKI9_9BASI</name>
<comment type="caution">
    <text evidence="2">The sequence shown here is derived from an EMBL/GenBank/DDBJ whole genome shotgun (WGS) entry which is preliminary data.</text>
</comment>